<name>A0A9Q1EFC7_SYNKA</name>
<proteinExistence type="predicted"/>
<reference evidence="2" key="1">
    <citation type="journal article" date="2023" name="Science">
        <title>Genome structures resolve the early diversification of teleost fishes.</title>
        <authorList>
            <person name="Parey E."/>
            <person name="Louis A."/>
            <person name="Montfort J."/>
            <person name="Bouchez O."/>
            <person name="Roques C."/>
            <person name="Iampietro C."/>
            <person name="Lluch J."/>
            <person name="Castinel A."/>
            <person name="Donnadieu C."/>
            <person name="Desvignes T."/>
            <person name="Floi Bucao C."/>
            <person name="Jouanno E."/>
            <person name="Wen M."/>
            <person name="Mejri S."/>
            <person name="Dirks R."/>
            <person name="Jansen H."/>
            <person name="Henkel C."/>
            <person name="Chen W.J."/>
            <person name="Zahm M."/>
            <person name="Cabau C."/>
            <person name="Klopp C."/>
            <person name="Thompson A.W."/>
            <person name="Robinson-Rechavi M."/>
            <person name="Braasch I."/>
            <person name="Lecointre G."/>
            <person name="Bobe J."/>
            <person name="Postlethwait J.H."/>
            <person name="Berthelot C."/>
            <person name="Roest Crollius H."/>
            <person name="Guiguen Y."/>
        </authorList>
    </citation>
    <scope>NUCLEOTIDE SEQUENCE</scope>
    <source>
        <strain evidence="2">WJC10195</strain>
    </source>
</reference>
<evidence type="ECO:0000313" key="2">
    <source>
        <dbReference type="EMBL" id="KAJ8337764.1"/>
    </source>
</evidence>
<keyword evidence="3" id="KW-1185">Reference proteome</keyword>
<accession>A0A9Q1EFC7</accession>
<evidence type="ECO:0000256" key="1">
    <source>
        <dbReference type="SAM" id="MobiDB-lite"/>
    </source>
</evidence>
<dbReference type="EMBL" id="JAINUF010000018">
    <property type="protein sequence ID" value="KAJ8337764.1"/>
    <property type="molecule type" value="Genomic_DNA"/>
</dbReference>
<sequence>MLLTPRPPGKTRDFQDPLVSSPVIGSRRVLTARAHGGRSDGSLTERYHGRKGGPSDCTRRFKTAASRSRFRTDEFGKRLNSARFFILLRKCACARVRWLPFRQEGLRPMTPAVCPVPCLRTPQTAALSPALHNRFGLEVH</sequence>
<evidence type="ECO:0000313" key="3">
    <source>
        <dbReference type="Proteomes" id="UP001152622"/>
    </source>
</evidence>
<feature type="region of interest" description="Disordered" evidence="1">
    <location>
        <begin position="34"/>
        <end position="59"/>
    </location>
</feature>
<comment type="caution">
    <text evidence="2">The sequence shown here is derived from an EMBL/GenBank/DDBJ whole genome shotgun (WGS) entry which is preliminary data.</text>
</comment>
<protein>
    <submittedName>
        <fullName evidence="2">Uncharacterized protein</fullName>
    </submittedName>
</protein>
<gene>
    <name evidence="2" type="ORF">SKAU_G00367300</name>
</gene>
<dbReference type="Proteomes" id="UP001152622">
    <property type="component" value="Chromosome 18"/>
</dbReference>
<organism evidence="2 3">
    <name type="scientific">Synaphobranchus kaupii</name>
    <name type="common">Kaup's arrowtooth eel</name>
    <dbReference type="NCBI Taxonomy" id="118154"/>
    <lineage>
        <taxon>Eukaryota</taxon>
        <taxon>Metazoa</taxon>
        <taxon>Chordata</taxon>
        <taxon>Craniata</taxon>
        <taxon>Vertebrata</taxon>
        <taxon>Euteleostomi</taxon>
        <taxon>Actinopterygii</taxon>
        <taxon>Neopterygii</taxon>
        <taxon>Teleostei</taxon>
        <taxon>Anguilliformes</taxon>
        <taxon>Synaphobranchidae</taxon>
        <taxon>Synaphobranchus</taxon>
    </lineage>
</organism>
<dbReference type="AlphaFoldDB" id="A0A9Q1EFC7"/>